<reference evidence="1" key="1">
    <citation type="submission" date="2017-02" db="EMBL/GenBank/DDBJ databases">
        <title>Draft Genome Sequence of the Salt Water Bacterium Oceanospirillum linum ATCC 11336.</title>
        <authorList>
            <person name="Trachtenberg A.M."/>
            <person name="Carney J.G."/>
            <person name="Linnane J.D."/>
            <person name="Rheaume B.A."/>
            <person name="Pitts N.L."/>
            <person name="Mykles D.L."/>
            <person name="Maclea K.S."/>
        </authorList>
    </citation>
    <scope>NUCLEOTIDE SEQUENCE [LARGE SCALE GENOMIC DNA]</scope>
    <source>
        <strain evidence="1">ATCC 11336</strain>
    </source>
</reference>
<gene>
    <name evidence="1" type="ORF">BTA35_0210620</name>
</gene>
<name>A0A1T1HAJ0_OCELI</name>
<dbReference type="SFLD" id="SFLDS00003">
    <property type="entry name" value="Haloacid_Dehalogenase"/>
    <property type="match status" value="1"/>
</dbReference>
<dbReference type="STRING" id="966.BTA35_0210620"/>
<dbReference type="InterPro" id="IPR041492">
    <property type="entry name" value="HAD_2"/>
</dbReference>
<dbReference type="AlphaFoldDB" id="A0A1T1HAJ0"/>
<dbReference type="Pfam" id="PF13419">
    <property type="entry name" value="HAD_2"/>
    <property type="match status" value="1"/>
</dbReference>
<keyword evidence="2" id="KW-1185">Reference proteome</keyword>
<evidence type="ECO:0000313" key="2">
    <source>
        <dbReference type="Proteomes" id="UP000190064"/>
    </source>
</evidence>
<sequence length="195" mass="22261">MKNIKGVIFDLDGTLVSSSLDFQWLRQQVNCPDEDDILTFTAQLQDPYLKDRANSIIEQHELDDAHQANWIPGAKLFVDCLNQNNYPMAIVTRNFQQAAQIKIRNNAMPITRIITREEAPAKPDPTALLMIATEWRLKPEQVMYVGDFRYDVEAANNAGMHSCLYAPDELPDYAHQADQVIRHFDELTATLKSLN</sequence>
<dbReference type="InterPro" id="IPR036412">
    <property type="entry name" value="HAD-like_sf"/>
</dbReference>
<dbReference type="PANTHER" id="PTHR43885">
    <property type="entry name" value="HALOACID DEHALOGENASE-LIKE HYDROLASE"/>
    <property type="match status" value="1"/>
</dbReference>
<dbReference type="SUPFAM" id="SSF56784">
    <property type="entry name" value="HAD-like"/>
    <property type="match status" value="1"/>
</dbReference>
<dbReference type="InterPro" id="IPR006439">
    <property type="entry name" value="HAD-SF_hydro_IA"/>
</dbReference>
<protein>
    <submittedName>
        <fullName evidence="1">Phosphatase</fullName>
    </submittedName>
</protein>
<dbReference type="Gene3D" id="1.10.260.80">
    <property type="match status" value="1"/>
</dbReference>
<comment type="caution">
    <text evidence="1">The sequence shown here is derived from an EMBL/GenBank/DDBJ whole genome shotgun (WGS) entry which is preliminary data.</text>
</comment>
<dbReference type="NCBIfam" id="TIGR01549">
    <property type="entry name" value="HAD-SF-IA-v1"/>
    <property type="match status" value="1"/>
</dbReference>
<dbReference type="Gene3D" id="3.40.50.1000">
    <property type="entry name" value="HAD superfamily/HAD-like"/>
    <property type="match status" value="1"/>
</dbReference>
<dbReference type="Proteomes" id="UP000190064">
    <property type="component" value="Unassembled WGS sequence"/>
</dbReference>
<accession>A0A1T1HAJ0</accession>
<organism evidence="1 2">
    <name type="scientific">Oceanospirillum linum</name>
    <dbReference type="NCBI Taxonomy" id="966"/>
    <lineage>
        <taxon>Bacteria</taxon>
        <taxon>Pseudomonadati</taxon>
        <taxon>Pseudomonadota</taxon>
        <taxon>Gammaproteobacteria</taxon>
        <taxon>Oceanospirillales</taxon>
        <taxon>Oceanospirillaceae</taxon>
        <taxon>Oceanospirillum</taxon>
    </lineage>
</organism>
<dbReference type="NCBIfam" id="TIGR01509">
    <property type="entry name" value="HAD-SF-IA-v3"/>
    <property type="match status" value="1"/>
</dbReference>
<dbReference type="EMBL" id="MTSD02000004">
    <property type="protein sequence ID" value="OOV86760.1"/>
    <property type="molecule type" value="Genomic_DNA"/>
</dbReference>
<dbReference type="PANTHER" id="PTHR43885:SF1">
    <property type="entry name" value="SUPERFAMILY HYDROLASE, PUTATIVE (AFU_ORTHOLOGUE AFUA_4G13290)-RELATED"/>
    <property type="match status" value="1"/>
</dbReference>
<dbReference type="SFLD" id="SFLDG01129">
    <property type="entry name" value="C1.5:_HAD__Beta-PGM__Phosphata"/>
    <property type="match status" value="1"/>
</dbReference>
<proteinExistence type="predicted"/>
<dbReference type="RefSeq" id="WP_078319807.1">
    <property type="nucleotide sequence ID" value="NZ_FXTS01000005.1"/>
</dbReference>
<dbReference type="InterPro" id="IPR023214">
    <property type="entry name" value="HAD_sf"/>
</dbReference>
<evidence type="ECO:0000313" key="1">
    <source>
        <dbReference type="EMBL" id="OOV86760.1"/>
    </source>
</evidence>